<sequence>MSEQSDPHHDEGFFERILNPHKHQSSKDQAKTEDHHEDQEDHEIDERGKGNEKEMDPFREYLKGEKDLQDDLKVYDRLV</sequence>
<organism evidence="2 3">
    <name type="scientific">Penicillium capsulatum</name>
    <dbReference type="NCBI Taxonomy" id="69766"/>
    <lineage>
        <taxon>Eukaryota</taxon>
        <taxon>Fungi</taxon>
        <taxon>Dikarya</taxon>
        <taxon>Ascomycota</taxon>
        <taxon>Pezizomycotina</taxon>
        <taxon>Eurotiomycetes</taxon>
        <taxon>Eurotiomycetidae</taxon>
        <taxon>Eurotiales</taxon>
        <taxon>Aspergillaceae</taxon>
        <taxon>Penicillium</taxon>
    </lineage>
</organism>
<feature type="compositionally biased region" description="Basic and acidic residues" evidence="1">
    <location>
        <begin position="25"/>
        <end position="66"/>
    </location>
</feature>
<dbReference type="EMBL" id="JAPQKO010000002">
    <property type="protein sequence ID" value="KAJ5179878.1"/>
    <property type="molecule type" value="Genomic_DNA"/>
</dbReference>
<feature type="region of interest" description="Disordered" evidence="1">
    <location>
        <begin position="1"/>
        <end position="66"/>
    </location>
</feature>
<proteinExistence type="predicted"/>
<reference evidence="2" key="2">
    <citation type="journal article" date="2023" name="IMA Fungus">
        <title>Comparative genomic study of the Penicillium genus elucidates a diverse pangenome and 15 lateral gene transfer events.</title>
        <authorList>
            <person name="Petersen C."/>
            <person name="Sorensen T."/>
            <person name="Nielsen M.R."/>
            <person name="Sondergaard T.E."/>
            <person name="Sorensen J.L."/>
            <person name="Fitzpatrick D.A."/>
            <person name="Frisvad J.C."/>
            <person name="Nielsen K.L."/>
        </authorList>
    </citation>
    <scope>NUCLEOTIDE SEQUENCE</scope>
    <source>
        <strain evidence="2">IBT 21917</strain>
    </source>
</reference>
<evidence type="ECO:0000256" key="1">
    <source>
        <dbReference type="SAM" id="MobiDB-lite"/>
    </source>
</evidence>
<keyword evidence="3" id="KW-1185">Reference proteome</keyword>
<name>A0A9W9IIT3_9EURO</name>
<dbReference type="Proteomes" id="UP001146351">
    <property type="component" value="Unassembled WGS sequence"/>
</dbReference>
<gene>
    <name evidence="2" type="ORF">N7492_003088</name>
</gene>
<evidence type="ECO:0000313" key="3">
    <source>
        <dbReference type="Proteomes" id="UP001146351"/>
    </source>
</evidence>
<reference evidence="2" key="1">
    <citation type="submission" date="2022-11" db="EMBL/GenBank/DDBJ databases">
        <authorList>
            <person name="Petersen C."/>
        </authorList>
    </citation>
    <scope>NUCLEOTIDE SEQUENCE</scope>
    <source>
        <strain evidence="2">IBT 21917</strain>
    </source>
</reference>
<accession>A0A9W9IIT3</accession>
<comment type="caution">
    <text evidence="2">The sequence shown here is derived from an EMBL/GenBank/DDBJ whole genome shotgun (WGS) entry which is preliminary data.</text>
</comment>
<feature type="compositionally biased region" description="Basic and acidic residues" evidence="1">
    <location>
        <begin position="1"/>
        <end position="14"/>
    </location>
</feature>
<dbReference type="AlphaFoldDB" id="A0A9W9IIT3"/>
<protein>
    <submittedName>
        <fullName evidence="2">Uncharacterized protein</fullName>
    </submittedName>
</protein>
<evidence type="ECO:0000313" key="2">
    <source>
        <dbReference type="EMBL" id="KAJ5179878.1"/>
    </source>
</evidence>